<keyword evidence="2" id="KW-0645">Protease</keyword>
<dbReference type="OrthoDB" id="7432683at2"/>
<keyword evidence="1" id="KW-0472">Membrane</keyword>
<keyword evidence="3" id="KW-1185">Reference proteome</keyword>
<proteinExistence type="predicted"/>
<dbReference type="EMBL" id="QRDX01000002">
    <property type="protein sequence ID" value="RED49241.1"/>
    <property type="molecule type" value="Genomic_DNA"/>
</dbReference>
<dbReference type="RefSeq" id="WP_116039684.1">
    <property type="nucleotide sequence ID" value="NZ_QRDX01000002.1"/>
</dbReference>
<dbReference type="GO" id="GO:0004180">
    <property type="term" value="F:carboxypeptidase activity"/>
    <property type="evidence" value="ECO:0007669"/>
    <property type="project" value="UniProtKB-KW"/>
</dbReference>
<keyword evidence="1" id="KW-0812">Transmembrane</keyword>
<evidence type="ECO:0000313" key="3">
    <source>
        <dbReference type="Proteomes" id="UP000256629"/>
    </source>
</evidence>
<evidence type="ECO:0000313" key="2">
    <source>
        <dbReference type="EMBL" id="RED49241.1"/>
    </source>
</evidence>
<dbReference type="AlphaFoldDB" id="A0A3D9HIY5"/>
<dbReference type="Pfam" id="PF13715">
    <property type="entry name" value="CarbopepD_reg_2"/>
    <property type="match status" value="1"/>
</dbReference>
<gene>
    <name evidence="2" type="ORF">DFQ02_1022</name>
</gene>
<reference evidence="2 3" key="1">
    <citation type="submission" date="2018-07" db="EMBL/GenBank/DDBJ databases">
        <title>Genomic Encyclopedia of Type Strains, Phase III (KMG-III): the genomes of soil and plant-associated and newly described type strains.</title>
        <authorList>
            <person name="Whitman W."/>
        </authorList>
    </citation>
    <scope>NUCLEOTIDE SEQUENCE [LARGE SCALE GENOMIC DNA]</scope>
    <source>
        <strain evidence="2 3">CECT 8487</strain>
    </source>
</reference>
<comment type="caution">
    <text evidence="2">The sequence shown here is derived from an EMBL/GenBank/DDBJ whole genome shotgun (WGS) entry which is preliminary data.</text>
</comment>
<dbReference type="Gene3D" id="2.60.40.1120">
    <property type="entry name" value="Carboxypeptidase-like, regulatory domain"/>
    <property type="match status" value="1"/>
</dbReference>
<keyword evidence="2" id="KW-0121">Carboxypeptidase</keyword>
<keyword evidence="2" id="KW-0378">Hydrolase</keyword>
<accession>A0A3D9HIY5</accession>
<protein>
    <submittedName>
        <fullName evidence="2">Carboxypeptidase-like protein</fullName>
    </submittedName>
</protein>
<keyword evidence="1" id="KW-1133">Transmembrane helix</keyword>
<evidence type="ECO:0000256" key="1">
    <source>
        <dbReference type="SAM" id="Phobius"/>
    </source>
</evidence>
<organism evidence="2 3">
    <name type="scientific">Seonamhaeicola aphaedonensis</name>
    <dbReference type="NCBI Taxonomy" id="1461338"/>
    <lineage>
        <taxon>Bacteria</taxon>
        <taxon>Pseudomonadati</taxon>
        <taxon>Bacteroidota</taxon>
        <taxon>Flavobacteriia</taxon>
        <taxon>Flavobacteriales</taxon>
        <taxon>Flavobacteriaceae</taxon>
    </lineage>
</organism>
<feature type="transmembrane region" description="Helical" evidence="1">
    <location>
        <begin position="82"/>
        <end position="101"/>
    </location>
</feature>
<dbReference type="Proteomes" id="UP000256629">
    <property type="component" value="Unassembled WGS sequence"/>
</dbReference>
<name>A0A3D9HIY5_9FLAO</name>
<dbReference type="InterPro" id="IPR008969">
    <property type="entry name" value="CarboxyPept-like_regulatory"/>
</dbReference>
<sequence length="227" mass="25223">MKTQFSISINNPCKAQFNTFNKTSNGGFCNTCKTEVIDFRSMTFTDLTRFLKQNHSVTCGIFKSSQMKTPSNLLIYKSKRGLSYFSALLIAAFSLVAIQNVHAQQKGTSNQVSQSIQTVQQADLLTGVVLDHENLPLPGLSIVLKGTKIGTATDFDGKYTFPEKLKEGDVLVFSFLGYSPKKVTIANNQKILNVTMEAELVELMGAIDTNRPYKSRKSLWQKIKGVF</sequence>
<dbReference type="SUPFAM" id="SSF49464">
    <property type="entry name" value="Carboxypeptidase regulatory domain-like"/>
    <property type="match status" value="1"/>
</dbReference>